<keyword evidence="2 8" id="KW-0813">Transport</keyword>
<evidence type="ECO:0000256" key="4">
    <source>
        <dbReference type="ARBA" id="ARBA00022519"/>
    </source>
</evidence>
<dbReference type="FunFam" id="1.10.3720.10:FF:000014">
    <property type="entry name" value="Microcin C ABC transporter permease YejB"/>
    <property type="match status" value="1"/>
</dbReference>
<dbReference type="NCBIfam" id="NF011712">
    <property type="entry name" value="PRK15133.1"/>
    <property type="match status" value="1"/>
</dbReference>
<evidence type="ECO:0000256" key="2">
    <source>
        <dbReference type="ARBA" id="ARBA00022448"/>
    </source>
</evidence>
<comment type="similarity">
    <text evidence="8">Belongs to the binding-protein-dependent transport system permease family.</text>
</comment>
<feature type="transmembrane region" description="Helical" evidence="8">
    <location>
        <begin position="220"/>
        <end position="243"/>
    </location>
</feature>
<dbReference type="InterPro" id="IPR035906">
    <property type="entry name" value="MetI-like_sf"/>
</dbReference>
<proteinExistence type="inferred from homology"/>
<feature type="transmembrane region" description="Helical" evidence="8">
    <location>
        <begin position="9"/>
        <end position="30"/>
    </location>
</feature>
<dbReference type="GO" id="GO:0005886">
    <property type="term" value="C:plasma membrane"/>
    <property type="evidence" value="ECO:0007669"/>
    <property type="project" value="UniProtKB-SubCell"/>
</dbReference>
<dbReference type="Proteomes" id="UP000822331">
    <property type="component" value="Unassembled WGS sequence"/>
</dbReference>
<dbReference type="PROSITE" id="PS50928">
    <property type="entry name" value="ABC_TM1"/>
    <property type="match status" value="1"/>
</dbReference>
<dbReference type="CDD" id="cd06261">
    <property type="entry name" value="TM_PBP2"/>
    <property type="match status" value="1"/>
</dbReference>
<feature type="transmembrane region" description="Helical" evidence="8">
    <location>
        <begin position="133"/>
        <end position="152"/>
    </location>
</feature>
<evidence type="ECO:0000313" key="13">
    <source>
        <dbReference type="Proteomes" id="UP000822331"/>
    </source>
</evidence>
<keyword evidence="7 8" id="KW-0472">Membrane</keyword>
<evidence type="ECO:0000313" key="12">
    <source>
        <dbReference type="Proteomes" id="UP000663912"/>
    </source>
</evidence>
<dbReference type="AlphaFoldDB" id="A0AAE7R1U7"/>
<dbReference type="PANTHER" id="PTHR30465">
    <property type="entry name" value="INNER MEMBRANE ABC TRANSPORTER"/>
    <property type="match status" value="1"/>
</dbReference>
<comment type="subcellular location">
    <subcellularLocation>
        <location evidence="1">Cell inner membrane</location>
        <topology evidence="1">Multi-pass membrane protein</topology>
    </subcellularLocation>
    <subcellularLocation>
        <location evidence="8">Cell membrane</location>
        <topology evidence="8">Multi-pass membrane protein</topology>
    </subcellularLocation>
</comment>
<evidence type="ECO:0000256" key="6">
    <source>
        <dbReference type="ARBA" id="ARBA00022989"/>
    </source>
</evidence>
<evidence type="ECO:0000256" key="7">
    <source>
        <dbReference type="ARBA" id="ARBA00023136"/>
    </source>
</evidence>
<evidence type="ECO:0000256" key="1">
    <source>
        <dbReference type="ARBA" id="ARBA00004429"/>
    </source>
</evidence>
<keyword evidence="4" id="KW-0997">Cell inner membrane</keyword>
<reference evidence="10 13" key="1">
    <citation type="journal article" date="2020" name="Science">
        <title>Unexpected conservation and global transmission of agrobacterial virulence plasmids.</title>
        <authorList>
            <person name="Weisberg A.J."/>
            <person name="Davis E.W. 2nd"/>
            <person name="Tabima J."/>
            <person name="Belcher M.S."/>
            <person name="Miller M."/>
            <person name="Kuo C.H."/>
            <person name="Loper J.E."/>
            <person name="Grunwald N.J."/>
            <person name="Putnam M.L."/>
            <person name="Chang J.H."/>
        </authorList>
    </citation>
    <scope>NUCLEOTIDE SEQUENCE [LARGE SCALE GENOMIC DNA]</scope>
    <source>
        <strain evidence="10 13">A19/93</strain>
    </source>
</reference>
<accession>A0AAE7R1U7</accession>
<keyword evidence="5 8" id="KW-0812">Transmembrane</keyword>
<feature type="transmembrane region" description="Helical" evidence="8">
    <location>
        <begin position="164"/>
        <end position="190"/>
    </location>
</feature>
<dbReference type="GO" id="GO:0042884">
    <property type="term" value="P:microcin transport"/>
    <property type="evidence" value="ECO:0007669"/>
    <property type="project" value="TreeGrafter"/>
</dbReference>
<keyword evidence="13" id="KW-1185">Reference proteome</keyword>
<dbReference type="RefSeq" id="WP_065699982.1">
    <property type="nucleotide sequence ID" value="NZ_CP049206.1"/>
</dbReference>
<feature type="transmembrane region" description="Helical" evidence="8">
    <location>
        <begin position="325"/>
        <end position="351"/>
    </location>
</feature>
<keyword evidence="6 8" id="KW-1133">Transmembrane helix</keyword>
<feature type="domain" description="ABC transmembrane type-1" evidence="9">
    <location>
        <begin position="129"/>
        <end position="348"/>
    </location>
</feature>
<dbReference type="EMBL" id="CP049206">
    <property type="protein sequence ID" value="QTG00450.1"/>
    <property type="molecule type" value="Genomic_DNA"/>
</dbReference>
<dbReference type="SUPFAM" id="SSF161098">
    <property type="entry name" value="MetI-like"/>
    <property type="match status" value="1"/>
</dbReference>
<dbReference type="Proteomes" id="UP000663912">
    <property type="component" value="Chromosome 1"/>
</dbReference>
<sequence length="362" mass="40043">MGAYILRRLALMIPTIIGIMGISFLVIQFAPGGPVEQVVAQLSGSGDSASDRLSGGGDLMGGGMDESGSKYRGAQGLDPDLIAKLEKQFGFDKPPLTRFLEMMWNYIRFDFGDSFFRNSSVIDLIIDKLPVSISLGFWILIISYAISIPLGIKKAVSDGSKFDVWTSGIVIVGYAVPSFLFGILLIVVFAGGSFFDWFPLRGLTSDNFAELTWWQKIIDYFWHLALPLTALVLSAFATTTLLTKNSFIDEIKKQYVVTARAKGLSERKVLYGHVFRNAMLIVIAGFPGAFISAFFTGSLLIENIFSLDGLGRLGYLSVVNRDYPIVFGTLFIFSLMGLVVSLISDMIYTWIDPRIDFERRDV</sequence>
<dbReference type="EMBL" id="JAAMCP010000001">
    <property type="protein sequence ID" value="NTF35245.1"/>
    <property type="molecule type" value="Genomic_DNA"/>
</dbReference>
<evidence type="ECO:0000313" key="11">
    <source>
        <dbReference type="EMBL" id="QTG00450.1"/>
    </source>
</evidence>
<dbReference type="Gene3D" id="1.10.3720.10">
    <property type="entry name" value="MetI-like"/>
    <property type="match status" value="1"/>
</dbReference>
<dbReference type="PANTHER" id="PTHR30465:SF66">
    <property type="entry name" value="INNER MEMBRANE ABC TRANSPORTER PERMEASE PROTEIN YEJB"/>
    <property type="match status" value="1"/>
</dbReference>
<keyword evidence="3" id="KW-1003">Cell membrane</keyword>
<evidence type="ECO:0000256" key="8">
    <source>
        <dbReference type="RuleBase" id="RU363032"/>
    </source>
</evidence>
<name>A0AAE7R1U7_9HYPH</name>
<dbReference type="InterPro" id="IPR000515">
    <property type="entry name" value="MetI-like"/>
</dbReference>
<evidence type="ECO:0000313" key="10">
    <source>
        <dbReference type="EMBL" id="NTF35245.1"/>
    </source>
</evidence>
<evidence type="ECO:0000256" key="5">
    <source>
        <dbReference type="ARBA" id="ARBA00022692"/>
    </source>
</evidence>
<evidence type="ECO:0000256" key="3">
    <source>
        <dbReference type="ARBA" id="ARBA00022475"/>
    </source>
</evidence>
<feature type="transmembrane region" description="Helical" evidence="8">
    <location>
        <begin position="278"/>
        <end position="305"/>
    </location>
</feature>
<organism evidence="11 12">
    <name type="scientific">Agrobacterium rubi</name>
    <dbReference type="NCBI Taxonomy" id="28099"/>
    <lineage>
        <taxon>Bacteria</taxon>
        <taxon>Pseudomonadati</taxon>
        <taxon>Pseudomonadota</taxon>
        <taxon>Alphaproteobacteria</taxon>
        <taxon>Hyphomicrobiales</taxon>
        <taxon>Rhizobiaceae</taxon>
        <taxon>Rhizobium/Agrobacterium group</taxon>
        <taxon>Agrobacterium</taxon>
    </lineage>
</organism>
<dbReference type="GO" id="GO:0055085">
    <property type="term" value="P:transmembrane transport"/>
    <property type="evidence" value="ECO:0007669"/>
    <property type="project" value="InterPro"/>
</dbReference>
<evidence type="ECO:0000259" key="9">
    <source>
        <dbReference type="PROSITE" id="PS50928"/>
    </source>
</evidence>
<protein>
    <submittedName>
        <fullName evidence="11">Microcin C ABC transporter permease YejB</fullName>
    </submittedName>
</protein>
<dbReference type="Pfam" id="PF00528">
    <property type="entry name" value="BPD_transp_1"/>
    <property type="match status" value="1"/>
</dbReference>
<reference evidence="11" key="2">
    <citation type="submission" date="2020-02" db="EMBL/GenBank/DDBJ databases">
        <title>Unexpected conservation and global transmission of agrobacterial virulence plasmids.</title>
        <authorList>
            <person name="Weisberg A.J."/>
            <person name="Davis E.W. II"/>
            <person name="Tabima J.R."/>
            <person name="Belcher M.S."/>
            <person name="Miller M."/>
            <person name="Kuo C.-H."/>
            <person name="Loper J.E."/>
            <person name="Grunwald N.J."/>
            <person name="Putnam M.L."/>
            <person name="Chang J.H."/>
        </authorList>
    </citation>
    <scope>NUCLEOTIDE SEQUENCE</scope>
    <source>
        <strain evidence="11">W2/73</strain>
    </source>
</reference>
<gene>
    <name evidence="10" type="ORF">G6L72_00760</name>
    <name evidence="11" type="ORF">G6M88_08575</name>
</gene>
<dbReference type="KEGG" id="arui:G6M88_08575"/>